<proteinExistence type="predicted"/>
<keyword evidence="4" id="KW-1185">Reference proteome</keyword>
<dbReference type="Proteomes" id="UP000747399">
    <property type="component" value="Unassembled WGS sequence"/>
</dbReference>
<name>A0A8J4BTA6_9CHLO</name>
<comment type="caution">
    <text evidence="3">The sequence shown here is derived from an EMBL/GenBank/DDBJ whole genome shotgun (WGS) entry which is preliminary data.</text>
</comment>
<protein>
    <submittedName>
        <fullName evidence="3">Uncharacterized protein</fullName>
    </submittedName>
</protein>
<evidence type="ECO:0000256" key="1">
    <source>
        <dbReference type="SAM" id="Coils"/>
    </source>
</evidence>
<evidence type="ECO:0000313" key="3">
    <source>
        <dbReference type="EMBL" id="GIL68271.1"/>
    </source>
</evidence>
<feature type="coiled-coil region" evidence="1">
    <location>
        <begin position="111"/>
        <end position="190"/>
    </location>
</feature>
<evidence type="ECO:0000256" key="2">
    <source>
        <dbReference type="SAM" id="MobiDB-lite"/>
    </source>
</evidence>
<keyword evidence="1" id="KW-0175">Coiled coil</keyword>
<evidence type="ECO:0000313" key="4">
    <source>
        <dbReference type="Proteomes" id="UP000747399"/>
    </source>
</evidence>
<feature type="region of interest" description="Disordered" evidence="2">
    <location>
        <begin position="1"/>
        <end position="55"/>
    </location>
</feature>
<feature type="non-terminal residue" evidence="3">
    <location>
        <position position="1"/>
    </location>
</feature>
<dbReference type="EMBL" id="BNCO01000113">
    <property type="protein sequence ID" value="GIL68271.1"/>
    <property type="molecule type" value="Genomic_DNA"/>
</dbReference>
<organism evidence="3 4">
    <name type="scientific">Volvox africanus</name>
    <dbReference type="NCBI Taxonomy" id="51714"/>
    <lineage>
        <taxon>Eukaryota</taxon>
        <taxon>Viridiplantae</taxon>
        <taxon>Chlorophyta</taxon>
        <taxon>core chlorophytes</taxon>
        <taxon>Chlorophyceae</taxon>
        <taxon>CS clade</taxon>
        <taxon>Chlamydomonadales</taxon>
        <taxon>Volvocaceae</taxon>
        <taxon>Volvox</taxon>
    </lineage>
</organism>
<gene>
    <name evidence="3" type="ORF">Vafri_21499</name>
</gene>
<dbReference type="AlphaFoldDB" id="A0A8J4BTA6"/>
<reference evidence="3" key="1">
    <citation type="journal article" date="2021" name="Proc. Natl. Acad. Sci. U.S.A.">
        <title>Three genomes in the algal genus Volvox reveal the fate of a haploid sex-determining region after a transition to homothallism.</title>
        <authorList>
            <person name="Yamamoto K."/>
            <person name="Hamaji T."/>
            <person name="Kawai-Toyooka H."/>
            <person name="Matsuzaki R."/>
            <person name="Takahashi F."/>
            <person name="Nishimura Y."/>
            <person name="Kawachi M."/>
            <person name="Noguchi H."/>
            <person name="Minakuchi Y."/>
            <person name="Umen J.G."/>
            <person name="Toyoda A."/>
            <person name="Nozaki H."/>
        </authorList>
    </citation>
    <scope>NUCLEOTIDE SEQUENCE</scope>
    <source>
        <strain evidence="3">NIES-3780</strain>
    </source>
</reference>
<sequence>MSDSQPLDSRERTSKQPPRHEKISTPALACVASPSPAKARRRPATERPSLQSANMAPVKLPSELFAIATSRSVQGDLALSKALDGIQAAATRLETERTKLVIQSQELQIWDMAREEELVLLRAENEQLEQQLAAVADKVGKGIGRDGVLEGLQYALRKARMERDAEMREADSLFNQLQEAKAAAMELQELRTAFSAALSSLRDGWSSIPLLSPEARELRAKADAAVQDPTNLGHKQIATLLRGLLALASRGSELQHEAQ</sequence>
<accession>A0A8J4BTA6</accession>
<feature type="compositionally biased region" description="Basic and acidic residues" evidence="2">
    <location>
        <begin position="8"/>
        <end position="23"/>
    </location>
</feature>